<dbReference type="AlphaFoldDB" id="A0A0X8P2H8"/>
<keyword evidence="3" id="KW-0238">DNA-binding</keyword>
<dbReference type="Proteomes" id="UP000060602">
    <property type="component" value="Chromosome"/>
</dbReference>
<proteinExistence type="inferred from homology"/>
<dbReference type="GO" id="GO:0003677">
    <property type="term" value="F:DNA binding"/>
    <property type="evidence" value="ECO:0007669"/>
    <property type="project" value="UniProtKB-KW"/>
</dbReference>
<dbReference type="InterPro" id="IPR005119">
    <property type="entry name" value="LysR_subst-bd"/>
</dbReference>
<dbReference type="Gene3D" id="1.10.10.10">
    <property type="entry name" value="Winged helix-like DNA-binding domain superfamily/Winged helix DNA-binding domain"/>
    <property type="match status" value="1"/>
</dbReference>
<dbReference type="PROSITE" id="PS50931">
    <property type="entry name" value="HTH_LYSR"/>
    <property type="match status" value="1"/>
</dbReference>
<dbReference type="SUPFAM" id="SSF53850">
    <property type="entry name" value="Periplasmic binding protein-like II"/>
    <property type="match status" value="1"/>
</dbReference>
<dbReference type="InterPro" id="IPR036388">
    <property type="entry name" value="WH-like_DNA-bd_sf"/>
</dbReference>
<keyword evidence="2" id="KW-0805">Transcription regulation</keyword>
<dbReference type="EMBL" id="CP014060">
    <property type="protein sequence ID" value="AMG38716.1"/>
    <property type="molecule type" value="Genomic_DNA"/>
</dbReference>
<dbReference type="PANTHER" id="PTHR30579:SF7">
    <property type="entry name" value="HTH-TYPE TRANSCRIPTIONAL REGULATOR LRHA-RELATED"/>
    <property type="match status" value="1"/>
</dbReference>
<dbReference type="Gene3D" id="3.40.190.10">
    <property type="entry name" value="Periplasmic binding protein-like II"/>
    <property type="match status" value="2"/>
</dbReference>
<evidence type="ECO:0000256" key="3">
    <source>
        <dbReference type="ARBA" id="ARBA00023125"/>
    </source>
</evidence>
<comment type="similarity">
    <text evidence="1">Belongs to the LysR transcriptional regulatory family.</text>
</comment>
<evidence type="ECO:0000313" key="7">
    <source>
        <dbReference type="Proteomes" id="UP000060602"/>
    </source>
</evidence>
<dbReference type="InterPro" id="IPR050176">
    <property type="entry name" value="LTTR"/>
</dbReference>
<dbReference type="PANTHER" id="PTHR30579">
    <property type="entry name" value="TRANSCRIPTIONAL REGULATOR"/>
    <property type="match status" value="1"/>
</dbReference>
<dbReference type="Pfam" id="PF03466">
    <property type="entry name" value="LysR_substrate"/>
    <property type="match status" value="1"/>
</dbReference>
<accession>A0A0X8P2H8</accession>
<feature type="domain" description="HTH lysR-type" evidence="5">
    <location>
        <begin position="5"/>
        <end position="62"/>
    </location>
</feature>
<evidence type="ECO:0000313" key="6">
    <source>
        <dbReference type="EMBL" id="AMG38716.1"/>
    </source>
</evidence>
<dbReference type="GO" id="GO:0003700">
    <property type="term" value="F:DNA-binding transcription factor activity"/>
    <property type="evidence" value="ECO:0007669"/>
    <property type="project" value="InterPro"/>
</dbReference>
<gene>
    <name evidence="6" type="ORF">AL504_23410</name>
</gene>
<protein>
    <submittedName>
        <fullName evidence="6">LysR family transcriptional regulator</fullName>
    </submittedName>
</protein>
<dbReference type="InterPro" id="IPR036390">
    <property type="entry name" value="WH_DNA-bd_sf"/>
</dbReference>
<evidence type="ECO:0000256" key="1">
    <source>
        <dbReference type="ARBA" id="ARBA00009437"/>
    </source>
</evidence>
<organism evidence="6 7">
    <name type="scientific">Alcaligenes xylosoxydans xylosoxydans</name>
    <name type="common">Achromobacter xylosoxidans</name>
    <dbReference type="NCBI Taxonomy" id="85698"/>
    <lineage>
        <taxon>Bacteria</taxon>
        <taxon>Pseudomonadati</taxon>
        <taxon>Pseudomonadota</taxon>
        <taxon>Betaproteobacteria</taxon>
        <taxon>Burkholderiales</taxon>
        <taxon>Alcaligenaceae</taxon>
        <taxon>Achromobacter</taxon>
    </lineage>
</organism>
<dbReference type="RefSeq" id="WP_061073345.1">
    <property type="nucleotide sequence ID" value="NZ_CP014060.2"/>
</dbReference>
<name>A0A0X8P2H8_ALCXX</name>
<dbReference type="SUPFAM" id="SSF46785">
    <property type="entry name" value="Winged helix' DNA-binding domain"/>
    <property type="match status" value="1"/>
</dbReference>
<dbReference type="InterPro" id="IPR000847">
    <property type="entry name" value="LysR_HTH_N"/>
</dbReference>
<evidence type="ECO:0000259" key="5">
    <source>
        <dbReference type="PROSITE" id="PS50931"/>
    </source>
</evidence>
<reference evidence="7" key="1">
    <citation type="submission" date="2015-12" db="EMBL/GenBank/DDBJ databases">
        <title>FDA dAtabase for Regulatory Grade micrObial Sequences (FDA-ARGOS): Supporting development and validation of Infectious Disease Dx tests.</title>
        <authorList>
            <person name="Case J."/>
            <person name="Tallon L."/>
            <person name="Sadzewicz L."/>
            <person name="Sengamalay N."/>
            <person name="Ott S."/>
            <person name="Godinez A."/>
            <person name="Nagaraj S."/>
            <person name="Nadendla S."/>
            <person name="Sichtig H."/>
        </authorList>
    </citation>
    <scope>NUCLEOTIDE SEQUENCE [LARGE SCALE GENOMIC DNA]</scope>
    <source>
        <strain evidence="7">FDAARGOS_147</strain>
    </source>
</reference>
<keyword evidence="4" id="KW-0804">Transcription</keyword>
<dbReference type="Pfam" id="PF00126">
    <property type="entry name" value="HTH_1"/>
    <property type="match status" value="1"/>
</dbReference>
<evidence type="ECO:0000256" key="2">
    <source>
        <dbReference type="ARBA" id="ARBA00023015"/>
    </source>
</evidence>
<sequence length="283" mass="30454">MNPVLDIELLRTFQAVAQLGQFRAAAEHVHRSPAAVSMHIQRLEAVAGGRLLERDNQSVTLTPLGKRLLAGTADLLRRHDKVLEDLRGTDLTGRIKLGVPDEYAVHVIRDVLPLFAAAWPNVVLDVSTAPSLTLRAQVERGRLHLALAVRPARAGPAAQVLARTTPVWVGSATRTGDLPRPLPLALHATHCPYRDAMTGALDQAGRAWRIVLSSPSSQAVEACVEAGLGISLVDRSRITAGMRVLEALPAIAAHEIVLLRAASALEDPAANQLDSILRKHFRA</sequence>
<evidence type="ECO:0000256" key="4">
    <source>
        <dbReference type="ARBA" id="ARBA00023163"/>
    </source>
</evidence>